<dbReference type="InterPro" id="IPR057326">
    <property type="entry name" value="KR_dom"/>
</dbReference>
<comment type="caution">
    <text evidence="5">The sequence shown here is derived from an EMBL/GenBank/DDBJ whole genome shotgun (WGS) entry which is preliminary data.</text>
</comment>
<dbReference type="AlphaFoldDB" id="A0A939EMB6"/>
<dbReference type="Gene3D" id="3.40.50.720">
    <property type="entry name" value="NAD(P)-binding Rossmann-like Domain"/>
    <property type="match status" value="1"/>
</dbReference>
<dbReference type="PANTHER" id="PTHR45024:SF2">
    <property type="entry name" value="SCP2 DOMAIN-CONTAINING PROTEIN"/>
    <property type="match status" value="1"/>
</dbReference>
<dbReference type="GO" id="GO:0016491">
    <property type="term" value="F:oxidoreductase activity"/>
    <property type="evidence" value="ECO:0007669"/>
    <property type="project" value="UniProtKB-KW"/>
</dbReference>
<accession>A0A939EMB6</accession>
<feature type="domain" description="Ketoreductase" evidence="4">
    <location>
        <begin position="15"/>
        <end position="194"/>
    </location>
</feature>
<dbReference type="Proteomes" id="UP000664779">
    <property type="component" value="Unassembled WGS sequence"/>
</dbReference>
<dbReference type="SUPFAM" id="SSF51735">
    <property type="entry name" value="NAD(P)-binding Rossmann-fold domains"/>
    <property type="match status" value="1"/>
</dbReference>
<proteinExistence type="inferred from homology"/>
<dbReference type="SMART" id="SM00822">
    <property type="entry name" value="PKS_KR"/>
    <property type="match status" value="1"/>
</dbReference>
<dbReference type="InterPro" id="IPR051687">
    <property type="entry name" value="Peroxisomal_Beta-Oxidation"/>
</dbReference>
<evidence type="ECO:0000313" key="5">
    <source>
        <dbReference type="EMBL" id="MBO0343938.1"/>
    </source>
</evidence>
<organism evidence="5 6">
    <name type="scientific">Roseibium limicola</name>
    <dbReference type="NCBI Taxonomy" id="2816037"/>
    <lineage>
        <taxon>Bacteria</taxon>
        <taxon>Pseudomonadati</taxon>
        <taxon>Pseudomonadota</taxon>
        <taxon>Alphaproteobacteria</taxon>
        <taxon>Hyphomicrobiales</taxon>
        <taxon>Stappiaceae</taxon>
        <taxon>Roseibium</taxon>
    </lineage>
</organism>
<evidence type="ECO:0000259" key="4">
    <source>
        <dbReference type="SMART" id="SM00822"/>
    </source>
</evidence>
<comment type="similarity">
    <text evidence="1 3">Belongs to the short-chain dehydrogenases/reductases (SDR) family.</text>
</comment>
<dbReference type="InterPro" id="IPR020904">
    <property type="entry name" value="Sc_DH/Rdtase_CS"/>
</dbReference>
<evidence type="ECO:0000313" key="6">
    <source>
        <dbReference type="Proteomes" id="UP000664779"/>
    </source>
</evidence>
<sequence length="311" mass="32262">MDWIKRKLGMTLNGRVAIVTGAGGGLGRCHALQLARLGAKVVVNDMNGDAAVAVADEIIAAGGEAFGFGASVTDEAAVAAMVSKSLETWGQVDILINNAGILRDKSFAKMSLDDFRLVVDVHLMGSVICTKAVWEIMRRQGYGRIVMTTSSSGLYGNFGQSNYGAAKMALVGLMQTLALEGDKYNIKVNALAPTAATQMTDGILQNEALEQLAPAKVSAGLLALVGEAAPTRQILCAGAGHFAQAHVTLTEGVYVGSGADAPEQVVSEWEQIGARGGDIVPAYGFTQCEREVASAERAAISSGTAPMKASV</sequence>
<dbReference type="PRINTS" id="PR00080">
    <property type="entry name" value="SDRFAMILY"/>
</dbReference>
<dbReference type="InterPro" id="IPR002347">
    <property type="entry name" value="SDR_fam"/>
</dbReference>
<keyword evidence="6" id="KW-1185">Reference proteome</keyword>
<evidence type="ECO:0000256" key="3">
    <source>
        <dbReference type="RuleBase" id="RU000363"/>
    </source>
</evidence>
<evidence type="ECO:0000256" key="1">
    <source>
        <dbReference type="ARBA" id="ARBA00006484"/>
    </source>
</evidence>
<reference evidence="5" key="1">
    <citation type="submission" date="2021-03" db="EMBL/GenBank/DDBJ databases">
        <title>Roseibium sp. CAU 1637 isolated from Incheon.</title>
        <authorList>
            <person name="Kim W."/>
        </authorList>
    </citation>
    <scope>NUCLEOTIDE SEQUENCE</scope>
    <source>
        <strain evidence="5">CAU 1637</strain>
    </source>
</reference>
<dbReference type="Pfam" id="PF00106">
    <property type="entry name" value="adh_short"/>
    <property type="match status" value="1"/>
</dbReference>
<gene>
    <name evidence="5" type="ORF">J0X15_01800</name>
</gene>
<protein>
    <submittedName>
        <fullName evidence="5">SDR family NAD(P)-dependent oxidoreductase</fullName>
    </submittedName>
</protein>
<name>A0A939EMB6_9HYPH</name>
<dbReference type="InterPro" id="IPR036291">
    <property type="entry name" value="NAD(P)-bd_dom_sf"/>
</dbReference>
<dbReference type="PRINTS" id="PR00081">
    <property type="entry name" value="GDHRDH"/>
</dbReference>
<evidence type="ECO:0000256" key="2">
    <source>
        <dbReference type="ARBA" id="ARBA00023002"/>
    </source>
</evidence>
<dbReference type="EMBL" id="JAFLNF010000001">
    <property type="protein sequence ID" value="MBO0343938.1"/>
    <property type="molecule type" value="Genomic_DNA"/>
</dbReference>
<keyword evidence="2" id="KW-0560">Oxidoreductase</keyword>
<dbReference type="PANTHER" id="PTHR45024">
    <property type="entry name" value="DEHYDROGENASES, SHORT CHAIN"/>
    <property type="match status" value="1"/>
</dbReference>
<dbReference type="PROSITE" id="PS00061">
    <property type="entry name" value="ADH_SHORT"/>
    <property type="match status" value="1"/>
</dbReference>